<dbReference type="Proteomes" id="UP000287171">
    <property type="component" value="Unassembled WGS sequence"/>
</dbReference>
<dbReference type="EMBL" id="BIFT01000002">
    <property type="protein sequence ID" value="GCE31658.1"/>
    <property type="molecule type" value="Genomic_DNA"/>
</dbReference>
<name>A0A402BJX9_9CHLR</name>
<protein>
    <submittedName>
        <fullName evidence="1">Uncharacterized protein</fullName>
    </submittedName>
</protein>
<organism evidence="1 2">
    <name type="scientific">Dictyobacter alpinus</name>
    <dbReference type="NCBI Taxonomy" id="2014873"/>
    <lineage>
        <taxon>Bacteria</taxon>
        <taxon>Bacillati</taxon>
        <taxon>Chloroflexota</taxon>
        <taxon>Ktedonobacteria</taxon>
        <taxon>Ktedonobacterales</taxon>
        <taxon>Dictyobacteraceae</taxon>
        <taxon>Dictyobacter</taxon>
    </lineage>
</organism>
<accession>A0A402BJX9</accession>
<comment type="caution">
    <text evidence="1">The sequence shown here is derived from an EMBL/GenBank/DDBJ whole genome shotgun (WGS) entry which is preliminary data.</text>
</comment>
<keyword evidence="2" id="KW-1185">Reference proteome</keyword>
<proteinExistence type="predicted"/>
<dbReference type="AlphaFoldDB" id="A0A402BJX9"/>
<reference evidence="2" key="1">
    <citation type="submission" date="2018-12" db="EMBL/GenBank/DDBJ databases">
        <title>Tengunoibacter tsumagoiensis gen. nov., sp. nov., Dictyobacter kobayashii sp. nov., D. alpinus sp. nov., and D. joshuensis sp. nov. and description of Dictyobacteraceae fam. nov. within the order Ktedonobacterales isolated from Tengu-no-mugimeshi.</title>
        <authorList>
            <person name="Wang C.M."/>
            <person name="Zheng Y."/>
            <person name="Sakai Y."/>
            <person name="Toyoda A."/>
            <person name="Minakuchi Y."/>
            <person name="Abe K."/>
            <person name="Yokota A."/>
            <person name="Yabe S."/>
        </authorList>
    </citation>
    <scope>NUCLEOTIDE SEQUENCE [LARGE SCALE GENOMIC DNA]</scope>
    <source>
        <strain evidence="2">Uno16</strain>
    </source>
</reference>
<evidence type="ECO:0000313" key="2">
    <source>
        <dbReference type="Proteomes" id="UP000287171"/>
    </source>
</evidence>
<sequence length="74" mass="8598">MIMLSLKGRYVRWIGPCVQYLSVKHFCVHENGVKSSEPYIDRTTLESRLAYVEWGNEPEFRTSSGRHTQGRHTA</sequence>
<evidence type="ECO:0000313" key="1">
    <source>
        <dbReference type="EMBL" id="GCE31658.1"/>
    </source>
</evidence>
<gene>
    <name evidence="1" type="ORF">KDA_71420</name>
</gene>